<keyword evidence="3" id="KW-1185">Reference proteome</keyword>
<feature type="compositionally biased region" description="Basic and acidic residues" evidence="1">
    <location>
        <begin position="259"/>
        <end position="270"/>
    </location>
</feature>
<protein>
    <recommendedName>
        <fullName evidence="4">PRC-barrel domain-containing protein</fullName>
    </recommendedName>
</protein>
<evidence type="ECO:0000313" key="3">
    <source>
        <dbReference type="Proteomes" id="UP001595921"/>
    </source>
</evidence>
<sequence>MSDPAGDTASETAGAGVDLSEDLVGEHVVGEDGRGVGVVTAVDPDGGRLCVDLDPTLGDGVKAKLGVDDDGDDGDGEGGGSEDDDDGSRWLGPDDIESRDGDRIVVGDRVAAAATPSDPTGAEGEETKEDDRPADASDTAGLEGEETKEDNRPADASDTAGLEGTDDGAASSDSRIDLSEADEGKEVVTDDGEAVGVVADVDPDAGRFSVDSDPDLTDRLAASLFGADDEGERVLDVGSVVSVEGSHLVVDLGADDGSAGERRGDDDRTA</sequence>
<accession>A0ABD5PBH1</accession>
<feature type="compositionally biased region" description="Basic and acidic residues" evidence="1">
    <location>
        <begin position="174"/>
        <end position="188"/>
    </location>
</feature>
<dbReference type="AlphaFoldDB" id="A0ABD5PBH1"/>
<evidence type="ECO:0008006" key="4">
    <source>
        <dbReference type="Google" id="ProtNLM"/>
    </source>
</evidence>
<feature type="compositionally biased region" description="Basic and acidic residues" evidence="1">
    <location>
        <begin position="96"/>
        <end position="106"/>
    </location>
</feature>
<gene>
    <name evidence="2" type="ORF">ACFO0N_09730</name>
</gene>
<feature type="region of interest" description="Disordered" evidence="1">
    <location>
        <begin position="42"/>
        <end position="193"/>
    </location>
</feature>
<dbReference type="RefSeq" id="WP_267624125.1">
    <property type="nucleotide sequence ID" value="NZ_JAODIW010000008.1"/>
</dbReference>
<dbReference type="EMBL" id="JBHSDS010000006">
    <property type="protein sequence ID" value="MFC4358226.1"/>
    <property type="molecule type" value="Genomic_DNA"/>
</dbReference>
<reference evidence="2 3" key="1">
    <citation type="journal article" date="2019" name="Int. J. Syst. Evol. Microbiol.">
        <title>The Global Catalogue of Microorganisms (GCM) 10K type strain sequencing project: providing services to taxonomists for standard genome sequencing and annotation.</title>
        <authorList>
            <consortium name="The Broad Institute Genomics Platform"/>
            <consortium name="The Broad Institute Genome Sequencing Center for Infectious Disease"/>
            <person name="Wu L."/>
            <person name="Ma J."/>
        </authorList>
    </citation>
    <scope>NUCLEOTIDE SEQUENCE [LARGE SCALE GENOMIC DNA]</scope>
    <source>
        <strain evidence="2 3">CGMCC 1.12553</strain>
    </source>
</reference>
<evidence type="ECO:0000256" key="1">
    <source>
        <dbReference type="SAM" id="MobiDB-lite"/>
    </source>
</evidence>
<feature type="compositionally biased region" description="Acidic residues" evidence="1">
    <location>
        <begin position="68"/>
        <end position="86"/>
    </location>
</feature>
<evidence type="ECO:0000313" key="2">
    <source>
        <dbReference type="EMBL" id="MFC4358226.1"/>
    </source>
</evidence>
<proteinExistence type="predicted"/>
<name>A0ABD5PBH1_9EURY</name>
<feature type="region of interest" description="Disordered" evidence="1">
    <location>
        <begin position="251"/>
        <end position="270"/>
    </location>
</feature>
<organism evidence="2 3">
    <name type="scientific">Halobium salinum</name>
    <dbReference type="NCBI Taxonomy" id="1364940"/>
    <lineage>
        <taxon>Archaea</taxon>
        <taxon>Methanobacteriati</taxon>
        <taxon>Methanobacteriota</taxon>
        <taxon>Stenosarchaea group</taxon>
        <taxon>Halobacteria</taxon>
        <taxon>Halobacteriales</taxon>
        <taxon>Haloferacaceae</taxon>
        <taxon>Halobium</taxon>
    </lineage>
</organism>
<feature type="region of interest" description="Disordered" evidence="1">
    <location>
        <begin position="1"/>
        <end position="22"/>
    </location>
</feature>
<dbReference type="Proteomes" id="UP001595921">
    <property type="component" value="Unassembled WGS sequence"/>
</dbReference>
<comment type="caution">
    <text evidence="2">The sequence shown here is derived from an EMBL/GenBank/DDBJ whole genome shotgun (WGS) entry which is preliminary data.</text>
</comment>